<feature type="domain" description="PilZ" evidence="1">
    <location>
        <begin position="67"/>
        <end position="170"/>
    </location>
</feature>
<accession>A0A2L1GM04</accession>
<reference evidence="2 3" key="1">
    <citation type="journal article" date="2018" name="MBio">
        <title>Insights into the evolution of host association through the isolation and characterization of a novel human periodontal pathobiont, Desulfobulbus oralis.</title>
        <authorList>
            <person name="Cross K.L."/>
            <person name="Chirania P."/>
            <person name="Xiong W."/>
            <person name="Beall C.J."/>
            <person name="Elkins J.G."/>
            <person name="Giannone R.J."/>
            <person name="Griffen A.L."/>
            <person name="Guss A.M."/>
            <person name="Hettich R.L."/>
            <person name="Joshi S.S."/>
            <person name="Mokrzan E.M."/>
            <person name="Martin R.K."/>
            <person name="Zhulin I.B."/>
            <person name="Leys E.J."/>
            <person name="Podar M."/>
        </authorList>
    </citation>
    <scope>NUCLEOTIDE SEQUENCE [LARGE SCALE GENOMIC DNA]</scope>
    <source>
        <strain evidence="2 3">ORNL</strain>
    </source>
</reference>
<evidence type="ECO:0000313" key="2">
    <source>
        <dbReference type="EMBL" id="AVD70703.1"/>
    </source>
</evidence>
<dbReference type="GO" id="GO:0035438">
    <property type="term" value="F:cyclic-di-GMP binding"/>
    <property type="evidence" value="ECO:0007669"/>
    <property type="project" value="InterPro"/>
</dbReference>
<organism evidence="2 3">
    <name type="scientific">Desulfobulbus oralis</name>
    <dbReference type="NCBI Taxonomy" id="1986146"/>
    <lineage>
        <taxon>Bacteria</taxon>
        <taxon>Pseudomonadati</taxon>
        <taxon>Thermodesulfobacteriota</taxon>
        <taxon>Desulfobulbia</taxon>
        <taxon>Desulfobulbales</taxon>
        <taxon>Desulfobulbaceae</taxon>
        <taxon>Desulfobulbus</taxon>
    </lineage>
</organism>
<dbReference type="Gene3D" id="2.40.10.220">
    <property type="entry name" value="predicted glycosyltransferase like domains"/>
    <property type="match status" value="1"/>
</dbReference>
<dbReference type="Proteomes" id="UP000239867">
    <property type="component" value="Chromosome"/>
</dbReference>
<proteinExistence type="predicted"/>
<keyword evidence="3" id="KW-1185">Reference proteome</keyword>
<dbReference type="EMBL" id="CP021255">
    <property type="protein sequence ID" value="AVD70703.1"/>
    <property type="molecule type" value="Genomic_DNA"/>
</dbReference>
<protein>
    <recommendedName>
        <fullName evidence="1">PilZ domain-containing protein</fullName>
    </recommendedName>
</protein>
<evidence type="ECO:0000313" key="3">
    <source>
        <dbReference type="Proteomes" id="UP000239867"/>
    </source>
</evidence>
<name>A0A2L1GM04_9BACT</name>
<dbReference type="KEGG" id="deo:CAY53_03730"/>
<dbReference type="AlphaFoldDB" id="A0A2L1GM04"/>
<dbReference type="InterPro" id="IPR009875">
    <property type="entry name" value="PilZ_domain"/>
</dbReference>
<dbReference type="Pfam" id="PF07238">
    <property type="entry name" value="PilZ"/>
    <property type="match status" value="1"/>
</dbReference>
<sequence>MPPAFMPSSLRERARIFPDAAHDLCFRGQGPKKRLPLFRKHYNYITTCPLQEVACPKRMWNAPMNRERRRDSRPQSLNLLDFVVVDERGRHGEYTMARTLNVSKGGILMETHLALERGQKVMITLELKNTLVDIMGRVAYSAFIHPRYRYGIEFFYVSEADQKLLDAYVDAFQAFAHPQGDLQHLTA</sequence>
<gene>
    <name evidence="2" type="ORF">CAY53_03730</name>
</gene>
<evidence type="ECO:0000259" key="1">
    <source>
        <dbReference type="Pfam" id="PF07238"/>
    </source>
</evidence>